<feature type="transmembrane region" description="Helical" evidence="1">
    <location>
        <begin position="100"/>
        <end position="125"/>
    </location>
</feature>
<dbReference type="GO" id="GO:0005886">
    <property type="term" value="C:plasma membrane"/>
    <property type="evidence" value="ECO:0007669"/>
    <property type="project" value="TreeGrafter"/>
</dbReference>
<protein>
    <submittedName>
        <fullName evidence="2">GntP family gluconate:H+ symporter</fullName>
    </submittedName>
</protein>
<evidence type="ECO:0000313" key="2">
    <source>
        <dbReference type="EMBL" id="TWH83844.1"/>
    </source>
</evidence>
<sequence>MNGIIALLIGIAVLLFLIIKTKIHAFPALIVTAITIGLLSGLTPADTISATTTGFGNTLASIGIVIGFGCIMGTFLERSGAAKKMALTILKLVGVKRADVVLGLSGFLVSIPVFCDSGFIILSQLAKEFSRITKKSMVGLGGILGMGLYLTHFLVPPTPGPLAVAGTLGIDVGIFIIAGLLMAIPLFIVAIFIFRWFGKKYPDFVMEDTVDKTKYTEEQLKVLDRISQKTKSGEELVSKDFEELIATEKLPNATVSFLTIIIPILLILMNTFAKIAGIEGSAQQIISLIGSPVVALFISILISVYALSRNLDTKTARKVMECALADAGLVVFVTGAGGALGNVIKVTNIGQIMAEGILNMHMPVILVPLLIGTLMRFPQGSGTTAMITGSAIIAPMVPVLGLNPIIAGLAICITSMCPSYMNDSYFWVVTNFSGLDVNTSLKTWSVATIIIPIIGSVLLAIVNSFI</sequence>
<dbReference type="Proteomes" id="UP000315343">
    <property type="component" value="Unassembled WGS sequence"/>
</dbReference>
<dbReference type="InterPro" id="IPR003474">
    <property type="entry name" value="Glcn_transporter"/>
</dbReference>
<feature type="transmembrane region" description="Helical" evidence="1">
    <location>
        <begin position="25"/>
        <end position="43"/>
    </location>
</feature>
<feature type="transmembrane region" description="Helical" evidence="1">
    <location>
        <begin position="175"/>
        <end position="197"/>
    </location>
</feature>
<feature type="transmembrane region" description="Helical" evidence="1">
    <location>
        <begin position="399"/>
        <end position="421"/>
    </location>
</feature>
<feature type="transmembrane region" description="Helical" evidence="1">
    <location>
        <begin position="253"/>
        <end position="273"/>
    </location>
</feature>
<accession>A0A562JLW6</accession>
<dbReference type="PIRSF" id="PIRSF002746">
    <property type="entry name" value="Gluconate_transporter"/>
    <property type="match status" value="1"/>
</dbReference>
<dbReference type="EMBL" id="VLKH01000001">
    <property type="protein sequence ID" value="TWH83844.1"/>
    <property type="molecule type" value="Genomic_DNA"/>
</dbReference>
<evidence type="ECO:0000313" key="3">
    <source>
        <dbReference type="Proteomes" id="UP000315343"/>
    </source>
</evidence>
<feature type="transmembrane region" description="Helical" evidence="1">
    <location>
        <begin position="55"/>
        <end position="76"/>
    </location>
</feature>
<feature type="transmembrane region" description="Helical" evidence="1">
    <location>
        <begin position="441"/>
        <end position="462"/>
    </location>
</feature>
<proteinExistence type="predicted"/>
<name>A0A562JLW6_9FIRM</name>
<dbReference type="PANTHER" id="PTHR30354">
    <property type="entry name" value="GNT FAMILY GLUCONATE TRANSPORTER"/>
    <property type="match status" value="1"/>
</dbReference>
<dbReference type="OrthoDB" id="9787129at2"/>
<keyword evidence="1" id="KW-0812">Transmembrane</keyword>
<dbReference type="PANTHER" id="PTHR30354:SF11">
    <property type="entry name" value="PERMEASE"/>
    <property type="match status" value="1"/>
</dbReference>
<evidence type="ECO:0000256" key="1">
    <source>
        <dbReference type="SAM" id="Phobius"/>
    </source>
</evidence>
<dbReference type="AlphaFoldDB" id="A0A562JLW6"/>
<dbReference type="Pfam" id="PF02447">
    <property type="entry name" value="GntP_permease"/>
    <property type="match status" value="1"/>
</dbReference>
<gene>
    <name evidence="2" type="ORF">LY60_00460</name>
</gene>
<keyword evidence="1" id="KW-0472">Membrane</keyword>
<feature type="transmembrane region" description="Helical" evidence="1">
    <location>
        <begin position="360"/>
        <end position="378"/>
    </location>
</feature>
<dbReference type="GO" id="GO:0015128">
    <property type="term" value="F:gluconate transmembrane transporter activity"/>
    <property type="evidence" value="ECO:0007669"/>
    <property type="project" value="InterPro"/>
</dbReference>
<keyword evidence="3" id="KW-1185">Reference proteome</keyword>
<feature type="transmembrane region" description="Helical" evidence="1">
    <location>
        <begin position="285"/>
        <end position="307"/>
    </location>
</feature>
<comment type="caution">
    <text evidence="2">The sequence shown here is derived from an EMBL/GenBank/DDBJ whole genome shotgun (WGS) entry which is preliminary data.</text>
</comment>
<keyword evidence="1" id="KW-1133">Transmembrane helix</keyword>
<reference evidence="2 3" key="1">
    <citation type="submission" date="2019-07" db="EMBL/GenBank/DDBJ databases">
        <title>Genomic Encyclopedia of Type Strains, Phase I: the one thousand microbial genomes (KMG-I) project.</title>
        <authorList>
            <person name="Kyrpides N."/>
        </authorList>
    </citation>
    <scope>NUCLEOTIDE SEQUENCE [LARGE SCALE GENOMIC DNA]</scope>
    <source>
        <strain evidence="2 3">DSM 13558</strain>
    </source>
</reference>
<feature type="transmembrane region" description="Helical" evidence="1">
    <location>
        <begin position="137"/>
        <end position="155"/>
    </location>
</feature>
<dbReference type="RefSeq" id="WP_145079376.1">
    <property type="nucleotide sequence ID" value="NZ_JBCFAR010000004.1"/>
</dbReference>
<feature type="transmembrane region" description="Helical" evidence="1">
    <location>
        <begin position="319"/>
        <end position="340"/>
    </location>
</feature>
<organism evidence="2 3">
    <name type="scientific">Sedimentibacter saalensis</name>
    <dbReference type="NCBI Taxonomy" id="130788"/>
    <lineage>
        <taxon>Bacteria</taxon>
        <taxon>Bacillati</taxon>
        <taxon>Bacillota</taxon>
        <taxon>Tissierellia</taxon>
        <taxon>Sedimentibacter</taxon>
    </lineage>
</organism>